<comment type="caution">
    <text evidence="2">The sequence shown here is derived from an EMBL/GenBank/DDBJ whole genome shotgun (WGS) entry which is preliminary data.</text>
</comment>
<dbReference type="AlphaFoldDB" id="A0A2W2HHA0"/>
<feature type="transmembrane region" description="Helical" evidence="1">
    <location>
        <begin position="35"/>
        <end position="53"/>
    </location>
</feature>
<keyword evidence="1" id="KW-1133">Transmembrane helix</keyword>
<feature type="transmembrane region" description="Helical" evidence="1">
    <location>
        <begin position="117"/>
        <end position="135"/>
    </location>
</feature>
<accession>A0A2W2HHA0</accession>
<gene>
    <name evidence="2" type="ORF">C1I98_03960</name>
</gene>
<evidence type="ECO:0000256" key="1">
    <source>
        <dbReference type="SAM" id="Phobius"/>
    </source>
</evidence>
<sequence>MLAGATAAGLLLGPVNLLAQVTLPYPWANLANSPAVWAVAAFAVGVWGVRGLARVSVAGALLLVLAVESYYAAAVVFLGDDSATLYNPVAFIWMGFGVVAGVVFGTAGAWYRSSRRWRANIGLAALGGVFVAEALKDVLSGAFGLPTALILTGVALLVPLVLGRSRRHRLESLALVVPLALVGLVGYLIAM</sequence>
<evidence type="ECO:0000313" key="2">
    <source>
        <dbReference type="EMBL" id="PZG54419.1"/>
    </source>
</evidence>
<feature type="transmembrane region" description="Helical" evidence="1">
    <location>
        <begin position="173"/>
        <end position="190"/>
    </location>
</feature>
<dbReference type="Pfam" id="PF20128">
    <property type="entry name" value="DUF6518"/>
    <property type="match status" value="1"/>
</dbReference>
<dbReference type="Proteomes" id="UP000248544">
    <property type="component" value="Unassembled WGS sequence"/>
</dbReference>
<feature type="transmembrane region" description="Helical" evidence="1">
    <location>
        <begin position="141"/>
        <end position="161"/>
    </location>
</feature>
<feature type="transmembrane region" description="Helical" evidence="1">
    <location>
        <begin position="60"/>
        <end position="78"/>
    </location>
</feature>
<evidence type="ECO:0000313" key="3">
    <source>
        <dbReference type="Proteomes" id="UP000248544"/>
    </source>
</evidence>
<protein>
    <submittedName>
        <fullName evidence="2">Uncharacterized protein</fullName>
    </submittedName>
</protein>
<name>A0A2W2HHA0_9ACTN</name>
<organism evidence="2 3">
    <name type="scientific">Spongiactinospora gelatinilytica</name>
    <dbReference type="NCBI Taxonomy" id="2666298"/>
    <lineage>
        <taxon>Bacteria</taxon>
        <taxon>Bacillati</taxon>
        <taxon>Actinomycetota</taxon>
        <taxon>Actinomycetes</taxon>
        <taxon>Streptosporangiales</taxon>
        <taxon>Streptosporangiaceae</taxon>
        <taxon>Spongiactinospora</taxon>
    </lineage>
</organism>
<dbReference type="InterPro" id="IPR045393">
    <property type="entry name" value="DUF6518"/>
</dbReference>
<proteinExistence type="predicted"/>
<keyword evidence="1" id="KW-0472">Membrane</keyword>
<keyword evidence="1" id="KW-0812">Transmembrane</keyword>
<dbReference type="EMBL" id="POUA01000017">
    <property type="protein sequence ID" value="PZG54419.1"/>
    <property type="molecule type" value="Genomic_DNA"/>
</dbReference>
<keyword evidence="3" id="KW-1185">Reference proteome</keyword>
<reference evidence="2 3" key="1">
    <citation type="submission" date="2018-01" db="EMBL/GenBank/DDBJ databases">
        <title>Draft genome sequence of Sphaerisporangium sp. 7K107.</title>
        <authorList>
            <person name="Sahin N."/>
            <person name="Saygin H."/>
            <person name="Ay H."/>
        </authorList>
    </citation>
    <scope>NUCLEOTIDE SEQUENCE [LARGE SCALE GENOMIC DNA]</scope>
    <source>
        <strain evidence="2 3">7K107</strain>
    </source>
</reference>
<feature type="transmembrane region" description="Helical" evidence="1">
    <location>
        <begin position="90"/>
        <end position="110"/>
    </location>
</feature>